<protein>
    <recommendedName>
        <fullName evidence="10">FAD/NAD(P)-binding domain-containing protein</fullName>
    </recommendedName>
</protein>
<name>A0A517L1P9_9PEZI</name>
<keyword evidence="5" id="KW-0521">NADP</keyword>
<dbReference type="OrthoDB" id="66881at2759"/>
<dbReference type="EMBL" id="CP042187">
    <property type="protein sequence ID" value="QDS69550.1"/>
    <property type="molecule type" value="Genomic_DNA"/>
</dbReference>
<keyword evidence="7" id="KW-0503">Monooxygenase</keyword>
<dbReference type="FunFam" id="3.50.50.60:FF:000341">
    <property type="entry name" value="Baeyer-Villiger monooxygenase"/>
    <property type="match status" value="1"/>
</dbReference>
<dbReference type="AlphaFoldDB" id="A0A517L1P9"/>
<dbReference type="Pfam" id="PF19527">
    <property type="entry name" value="DUF6055"/>
    <property type="match status" value="1"/>
</dbReference>
<dbReference type="PANTHER" id="PTHR43098:SF4">
    <property type="entry name" value="BLR3857 PROTEIN"/>
    <property type="match status" value="1"/>
</dbReference>
<evidence type="ECO:0000256" key="2">
    <source>
        <dbReference type="ARBA" id="ARBA00010139"/>
    </source>
</evidence>
<evidence type="ECO:0000256" key="6">
    <source>
        <dbReference type="ARBA" id="ARBA00023002"/>
    </source>
</evidence>
<comment type="similarity">
    <text evidence="2">Belongs to the FAD-binding monooxygenase family.</text>
</comment>
<keyword evidence="4" id="KW-0274">FAD</keyword>
<keyword evidence="3" id="KW-0285">Flavoprotein</keyword>
<evidence type="ECO:0000256" key="5">
    <source>
        <dbReference type="ARBA" id="ARBA00022857"/>
    </source>
</evidence>
<keyword evidence="9" id="KW-1185">Reference proteome</keyword>
<dbReference type="InterPro" id="IPR045690">
    <property type="entry name" value="DUF6055"/>
</dbReference>
<reference evidence="8 9" key="1">
    <citation type="submission" date="2019-07" db="EMBL/GenBank/DDBJ databases">
        <title>Finished genome of Venturia effusa.</title>
        <authorList>
            <person name="Young C.A."/>
            <person name="Cox M.P."/>
            <person name="Ganley A.R.D."/>
            <person name="David W.J."/>
        </authorList>
    </citation>
    <scope>NUCLEOTIDE SEQUENCE [LARGE SCALE GENOMIC DNA]</scope>
    <source>
        <strain evidence="9">albino</strain>
    </source>
</reference>
<evidence type="ECO:0000256" key="3">
    <source>
        <dbReference type="ARBA" id="ARBA00022630"/>
    </source>
</evidence>
<evidence type="ECO:0000256" key="1">
    <source>
        <dbReference type="ARBA" id="ARBA00001974"/>
    </source>
</evidence>
<dbReference type="Gene3D" id="3.50.50.60">
    <property type="entry name" value="FAD/NAD(P)-binding domain"/>
    <property type="match status" value="2"/>
</dbReference>
<accession>A0A517L1P9</accession>
<gene>
    <name evidence="8" type="ORF">FKW77_007813</name>
</gene>
<dbReference type="Proteomes" id="UP000316270">
    <property type="component" value="Chromosome 3"/>
</dbReference>
<organism evidence="8 9">
    <name type="scientific">Venturia effusa</name>
    <dbReference type="NCBI Taxonomy" id="50376"/>
    <lineage>
        <taxon>Eukaryota</taxon>
        <taxon>Fungi</taxon>
        <taxon>Dikarya</taxon>
        <taxon>Ascomycota</taxon>
        <taxon>Pezizomycotina</taxon>
        <taxon>Dothideomycetes</taxon>
        <taxon>Pleosporomycetidae</taxon>
        <taxon>Venturiales</taxon>
        <taxon>Venturiaceae</taxon>
        <taxon>Venturia</taxon>
    </lineage>
</organism>
<dbReference type="Pfam" id="PF13450">
    <property type="entry name" value="NAD_binding_8"/>
    <property type="match status" value="1"/>
</dbReference>
<evidence type="ECO:0000313" key="8">
    <source>
        <dbReference type="EMBL" id="QDS69550.1"/>
    </source>
</evidence>
<dbReference type="STRING" id="50376.A0A517L1P9"/>
<comment type="cofactor">
    <cofactor evidence="1">
        <name>FAD</name>
        <dbReference type="ChEBI" id="CHEBI:57692"/>
    </cofactor>
</comment>
<dbReference type="SUPFAM" id="SSF51905">
    <property type="entry name" value="FAD/NAD(P)-binding domain"/>
    <property type="match status" value="1"/>
</dbReference>
<proteinExistence type="inferred from homology"/>
<dbReference type="InterPro" id="IPR050775">
    <property type="entry name" value="FAD-binding_Monooxygenases"/>
</dbReference>
<dbReference type="InterPro" id="IPR036188">
    <property type="entry name" value="FAD/NAD-bd_sf"/>
</dbReference>
<sequence>MAAVAVQQTVPLAEPQVITLLPQSAPSTKATLSDVSSIKRKYREERDKRLNARPEGNEQYKQFKGIFSKYLTDPYTPRVEREPLDIETDFLVLGGGFGGLSVGARLMEAGITNMRIMDKAGDFGGTWYWNRYPGAACDIEAYIYMPFLEETGYIPTEKYAKAPELQEHCQRIGRHFGLYDKAIFHTEANKIAWNESSSRWLIETDRGDVIRARFFATASGPLNMPKLPGVPGIETFKGHSFHTSRWDYDYTGGDIRGNLDKMRGKKIGIIGTGATAIQAIPHLGKGAGALYVFQRTPSSVSRRNNQPTDPNWAAEMRRTPGWQERRQENFLKVMGGSQDEEDLVSDGWTSFTRFMKARGIKADRKTFWTEHAGLLETADHLNMERIRARCDEVVKDPKTANDLKPWYRQFCKRPCFHDEYLDTYNRPNVHLVHTDGRGIDSIDETGINANGLHYDLDCIIYSTGFEVGTPYTRRSNFLITGRNNLTIDEKWSKGASTYHGFFVNQFPNMFIVSTLQSGYAANFVHMLSRQGKHIAYIAKTCKERGIKTIECTEEAEEKWTDGIVNGQWRSASFRQECTPGYYNLEGKLNDSTLTKRHGNYGPGPLAFYPPPPKSFPIKVTMRVSIPFVTVALAITTHVYAVREFAREPAYRRSTRIFGRKENSPVPSLSSEKDPYDDHWGTPKSIPAVYLPNDDIGTTNETKFFQESAHFRVYDSNGIGRNDTATKGLAALEAAHDCFVNDFKWRSPGLSYWPKSDDGYDGPFYKTNVFVPGELEKDGPPGEMDAYRSYAFFDIQPTTIDKPYRVTHEFGHVMTYAEKGWVGNVNTGPFWEPIGDWFSDTYETSDFCAAARKRGNQPTADTSFHLDIVLVSGIQYVDWHYYSIWPLFTYMTNNPDKIEGLGKNTVRNLFRAYKNGSDETPLHTIAYLTKTPVREIISKWWARMAYFDIDHPIAQTKFEKYKSELIYNSLVSNGTAGSYKPKPQRMPKYFGSNIIPLKTTGKTIGVKITAQKPFIAHLVVKKANVITYTVCPDGACTADVGDDSEATLVIVNAPLELIKYDGFNIQGPVAQGLYYQLTLTGATP</sequence>
<evidence type="ECO:0000256" key="4">
    <source>
        <dbReference type="ARBA" id="ARBA00022827"/>
    </source>
</evidence>
<evidence type="ECO:0000313" key="9">
    <source>
        <dbReference type="Proteomes" id="UP000316270"/>
    </source>
</evidence>
<dbReference type="GO" id="GO:0004497">
    <property type="term" value="F:monooxygenase activity"/>
    <property type="evidence" value="ECO:0007669"/>
    <property type="project" value="UniProtKB-KW"/>
</dbReference>
<evidence type="ECO:0000256" key="7">
    <source>
        <dbReference type="ARBA" id="ARBA00023033"/>
    </source>
</evidence>
<dbReference type="PANTHER" id="PTHR43098">
    <property type="entry name" value="L-ORNITHINE N(5)-MONOOXYGENASE-RELATED"/>
    <property type="match status" value="1"/>
</dbReference>
<evidence type="ECO:0008006" key="10">
    <source>
        <dbReference type="Google" id="ProtNLM"/>
    </source>
</evidence>
<keyword evidence="6" id="KW-0560">Oxidoreductase</keyword>